<evidence type="ECO:0000313" key="3">
    <source>
        <dbReference type="Proteomes" id="UP000009173"/>
    </source>
</evidence>
<dbReference type="Pfam" id="PF03102">
    <property type="entry name" value="NeuB"/>
    <property type="match status" value="1"/>
</dbReference>
<dbReference type="PANTHER" id="PTHR42966">
    <property type="entry name" value="N-ACETYLNEURAMINATE SYNTHASE"/>
    <property type="match status" value="1"/>
</dbReference>
<dbReference type="GO" id="GO:0047444">
    <property type="term" value="F:N-acylneuraminate-9-phosphate synthase activity"/>
    <property type="evidence" value="ECO:0007669"/>
    <property type="project" value="TreeGrafter"/>
</dbReference>
<dbReference type="InterPro" id="IPR013132">
    <property type="entry name" value="PseI/NeuA/B-like_N"/>
</dbReference>
<dbReference type="GO" id="GO:0016051">
    <property type="term" value="P:carbohydrate biosynthetic process"/>
    <property type="evidence" value="ECO:0007669"/>
    <property type="project" value="InterPro"/>
</dbReference>
<dbReference type="KEGG" id="dvl:Dvul_0364"/>
<dbReference type="EMBL" id="CP000527">
    <property type="protein sequence ID" value="ABM27387.1"/>
    <property type="molecule type" value="Genomic_DNA"/>
</dbReference>
<dbReference type="EC" id="2.5.1.56" evidence="2"/>
<protein>
    <submittedName>
        <fullName evidence="2">N-acetylneuraminate synthase</fullName>
        <ecNumber evidence="2">2.5.1.56</ecNumber>
    </submittedName>
</protein>
<keyword evidence="2" id="KW-0808">Transferase</keyword>
<dbReference type="InterPro" id="IPR013785">
    <property type="entry name" value="Aldolase_TIM"/>
</dbReference>
<proteinExistence type="predicted"/>
<dbReference type="InterPro" id="IPR057736">
    <property type="entry name" value="SAF_PseI/NeuA/NeuB"/>
</dbReference>
<sequence length="358" mass="37856">MTATPDCMSDTPSPLAPAGGRAAIIAEVGLNHGGDADLAWEMIESAWEHGADLVKLQSFAPGGLLHPSLPYAASMEGMMLSLRQHEALFERARRQGITLITTPFDAPTLDLCARFRIAAVKVASMDLDNTAHLRAVARTGLPVILSCGMGDHADIGKALATLRESGATDVTLLHCISDYPARLEDMQLAEIPRLAARFGVPVGLSDHSLGLEASRMALALGARVIERHFTTDPALMERIPDADHDISITPAQLRELRLAAERTALALGGAERVLAPQESAGRTTSRRGLYARTRLAAGHILRAEDVTALRPVAALPASALDAVLGRPCPCDLDPLAPIPASMLPSHEEVITDDKGGAA</sequence>
<organism evidence="2 3">
    <name type="scientific">Nitratidesulfovibrio vulgaris (strain DP4)</name>
    <name type="common">Desulfovibrio vulgaris</name>
    <dbReference type="NCBI Taxonomy" id="391774"/>
    <lineage>
        <taxon>Bacteria</taxon>
        <taxon>Pseudomonadati</taxon>
        <taxon>Thermodesulfobacteriota</taxon>
        <taxon>Desulfovibrionia</taxon>
        <taxon>Desulfovibrionales</taxon>
        <taxon>Desulfovibrionaceae</taxon>
        <taxon>Nitratidesulfovibrio</taxon>
    </lineage>
</organism>
<dbReference type="InterPro" id="IPR013974">
    <property type="entry name" value="SAF"/>
</dbReference>
<dbReference type="CDD" id="cd11615">
    <property type="entry name" value="SAF_NeuB_like"/>
    <property type="match status" value="1"/>
</dbReference>
<dbReference type="Gene3D" id="3.90.1210.10">
    <property type="entry name" value="Antifreeze-like/N-acetylneuraminic acid synthase C-terminal domain"/>
    <property type="match status" value="1"/>
</dbReference>
<dbReference type="SMART" id="SM00858">
    <property type="entry name" value="SAF"/>
    <property type="match status" value="1"/>
</dbReference>
<dbReference type="HOGENOM" id="CLU_040465_0_0_7"/>
<reference evidence="3" key="1">
    <citation type="journal article" date="2009" name="Environ. Microbiol.">
        <title>Contribution of mobile genetic elements to Desulfovibrio vulgaris genome plasticity.</title>
        <authorList>
            <person name="Walker C.B."/>
            <person name="Stolyar S."/>
            <person name="Chivian D."/>
            <person name="Pinel N."/>
            <person name="Gabster J.A."/>
            <person name="Dehal P.S."/>
            <person name="He Z."/>
            <person name="Yang Z.K."/>
            <person name="Yen H.C."/>
            <person name="Zhou J."/>
            <person name="Wall J.D."/>
            <person name="Hazen T.C."/>
            <person name="Arkin A.P."/>
            <person name="Stahl D.A."/>
        </authorList>
    </citation>
    <scope>NUCLEOTIDE SEQUENCE [LARGE SCALE GENOMIC DNA]</scope>
    <source>
        <strain evidence="3">DP4</strain>
    </source>
</reference>
<dbReference type="SUPFAM" id="SSF51269">
    <property type="entry name" value="AFP III-like domain"/>
    <property type="match status" value="1"/>
</dbReference>
<feature type="domain" description="SAF" evidence="1">
    <location>
        <begin position="286"/>
        <end position="344"/>
    </location>
</feature>
<gene>
    <name evidence="2" type="ordered locus">Dvul_0364</name>
</gene>
<dbReference type="InterPro" id="IPR051690">
    <property type="entry name" value="PseI-like"/>
</dbReference>
<dbReference type="RefSeq" id="WP_011791570.1">
    <property type="nucleotide sequence ID" value="NC_008751.1"/>
</dbReference>
<dbReference type="PANTHER" id="PTHR42966:SF1">
    <property type="entry name" value="SIALIC ACID SYNTHASE"/>
    <property type="match status" value="1"/>
</dbReference>
<accession>A0A0H3A5S5</accession>
<dbReference type="SUPFAM" id="SSF51569">
    <property type="entry name" value="Aldolase"/>
    <property type="match status" value="1"/>
</dbReference>
<dbReference type="GO" id="GO:0050462">
    <property type="term" value="F:N-acetylneuraminate synthase activity"/>
    <property type="evidence" value="ECO:0007669"/>
    <property type="project" value="UniProtKB-EC"/>
</dbReference>
<evidence type="ECO:0000259" key="1">
    <source>
        <dbReference type="SMART" id="SM00858"/>
    </source>
</evidence>
<dbReference type="Pfam" id="PF08666">
    <property type="entry name" value="SAF"/>
    <property type="match status" value="1"/>
</dbReference>
<dbReference type="InterPro" id="IPR036732">
    <property type="entry name" value="AFP_Neu5c_C_sf"/>
</dbReference>
<dbReference type="Gene3D" id="3.20.20.70">
    <property type="entry name" value="Aldolase class I"/>
    <property type="match status" value="1"/>
</dbReference>
<evidence type="ECO:0000313" key="2">
    <source>
        <dbReference type="EMBL" id="ABM27387.1"/>
    </source>
</evidence>
<name>A0A0H3A5S5_NITV4</name>
<dbReference type="Proteomes" id="UP000009173">
    <property type="component" value="Chromosome"/>
</dbReference>
<dbReference type="AlphaFoldDB" id="A0A0H3A5S5"/>